<comment type="caution">
    <text evidence="2">The sequence shown here is derived from an EMBL/GenBank/DDBJ whole genome shotgun (WGS) entry which is preliminary data.</text>
</comment>
<feature type="transmembrane region" description="Helical" evidence="1">
    <location>
        <begin position="150"/>
        <end position="180"/>
    </location>
</feature>
<keyword evidence="1" id="KW-0812">Transmembrane</keyword>
<dbReference type="Pfam" id="PF19529">
    <property type="entry name" value="DUF6057"/>
    <property type="match status" value="1"/>
</dbReference>
<evidence type="ECO:0000313" key="2">
    <source>
        <dbReference type="EMBL" id="KKB59839.1"/>
    </source>
</evidence>
<feature type="transmembrane region" description="Helical" evidence="1">
    <location>
        <begin position="65"/>
        <end position="87"/>
    </location>
</feature>
<evidence type="ECO:0000313" key="3">
    <source>
        <dbReference type="Proteomes" id="UP000033047"/>
    </source>
</evidence>
<accession>A0A0F5JQ45</accession>
<keyword evidence="1" id="KW-0472">Membrane</keyword>
<dbReference type="Proteomes" id="UP000033047">
    <property type="component" value="Unassembled WGS sequence"/>
</dbReference>
<dbReference type="STRING" id="927665.HMPREF1535_00111"/>
<name>A0A0F5JQ45_9BACT</name>
<proteinExistence type="predicted"/>
<dbReference type="RefSeq" id="WP_046144989.1">
    <property type="nucleotide sequence ID" value="NZ_KQ033912.1"/>
</dbReference>
<organism evidence="2 3">
    <name type="scientific">Parabacteroides goldsteinii DSM 19448 = WAL 12034</name>
    <dbReference type="NCBI Taxonomy" id="927665"/>
    <lineage>
        <taxon>Bacteria</taxon>
        <taxon>Pseudomonadati</taxon>
        <taxon>Bacteroidota</taxon>
        <taxon>Bacteroidia</taxon>
        <taxon>Bacteroidales</taxon>
        <taxon>Tannerellaceae</taxon>
        <taxon>Parabacteroides</taxon>
    </lineage>
</organism>
<gene>
    <name evidence="2" type="ORF">HMPREF1535_00111</name>
</gene>
<protein>
    <submittedName>
        <fullName evidence="2">Uncharacterized protein</fullName>
    </submittedName>
</protein>
<feature type="transmembrane region" description="Helical" evidence="1">
    <location>
        <begin position="121"/>
        <end position="138"/>
    </location>
</feature>
<dbReference type="HOGENOM" id="CLU_553956_0_0_10"/>
<sequence>MKNTYWIPFLCLTGLFLFLFSDSMAYVISYHEQQELFLFSRPYLEKYIYEIGGAGRYISNFITQFFYFPLAGKLIFSLLLSSLYLLPCLTCRKLTGKEDPLHIALLMPLHLLIQFESVDFNFYHASNLFCSFLILYLLSFSGKKYFCYTLIPFLLITVFCLGYSSPLLSVSILFVTGLSARYLTPYLTNKKRYFYCSAICLCLYTGSTFYSFVIHYNMKERLLLEAETYVINKEWDKVLICSGKLRGNNQLMEYFRNMALFHTGRMPYDLLKYPQSKGVASLYLPWTGEARRSRYGHYIYEQLGYINEAHRWAFEAMVVYGETAPIVINLIRYNIANRRYPIALRFINILKQTLFYQKEAEKYEKMIREKQNPLPNALPYAPNEKIRFANILNLGPELSYLCDRDSTNRMAFEYLMSNLILSNQITRFAENLGRIRNFAYPSLPRLYEEALYSYKLGVDDETFQALGFTISQETEERFRNYYILYQHKELKKLKEQFGDTFWYYLHFLSPYGNKIIDK</sequence>
<dbReference type="PATRIC" id="fig|927665.4.peg.106"/>
<dbReference type="EMBL" id="AQHV01000001">
    <property type="protein sequence ID" value="KKB59839.1"/>
    <property type="molecule type" value="Genomic_DNA"/>
</dbReference>
<evidence type="ECO:0000256" key="1">
    <source>
        <dbReference type="SAM" id="Phobius"/>
    </source>
</evidence>
<feature type="transmembrane region" description="Helical" evidence="1">
    <location>
        <begin position="192"/>
        <end position="213"/>
    </location>
</feature>
<reference evidence="2 3" key="1">
    <citation type="submission" date="2013-04" db="EMBL/GenBank/DDBJ databases">
        <title>The Genome Sequence of Parabacteroides goldsteinii DSM 19448.</title>
        <authorList>
            <consortium name="The Broad Institute Genomics Platform"/>
            <person name="Earl A."/>
            <person name="Ward D."/>
            <person name="Feldgarden M."/>
            <person name="Gevers D."/>
            <person name="Martens E."/>
            <person name="Sakamoto M."/>
            <person name="Benno Y."/>
            <person name="Song Y."/>
            <person name="Liu C."/>
            <person name="Lee J."/>
            <person name="Bolanos M."/>
            <person name="Vaisanen M.L."/>
            <person name="Finegold S.M."/>
            <person name="Walker B."/>
            <person name="Young S."/>
            <person name="Zeng Q."/>
            <person name="Gargeya S."/>
            <person name="Fitzgerald M."/>
            <person name="Haas B."/>
            <person name="Abouelleil A."/>
            <person name="Allen A.W."/>
            <person name="Alvarado L."/>
            <person name="Arachchi H.M."/>
            <person name="Berlin A.M."/>
            <person name="Chapman S.B."/>
            <person name="Gainer-Dewar J."/>
            <person name="Goldberg J."/>
            <person name="Griggs A."/>
            <person name="Gujja S."/>
            <person name="Hansen M."/>
            <person name="Howarth C."/>
            <person name="Imamovic A."/>
            <person name="Ireland A."/>
            <person name="Larimer J."/>
            <person name="McCowan C."/>
            <person name="Murphy C."/>
            <person name="Pearson M."/>
            <person name="Poon T.W."/>
            <person name="Priest M."/>
            <person name="Roberts A."/>
            <person name="Saif S."/>
            <person name="Shea T."/>
            <person name="Sisk P."/>
            <person name="Sykes S."/>
            <person name="Wortman J."/>
            <person name="Nusbaum C."/>
            <person name="Birren B."/>
        </authorList>
    </citation>
    <scope>NUCLEOTIDE SEQUENCE [LARGE SCALE GENOMIC DNA]</scope>
    <source>
        <strain evidence="2 3">DSM 19448</strain>
    </source>
</reference>
<dbReference type="AlphaFoldDB" id="A0A0F5JQ45"/>
<dbReference type="InterPro" id="IPR045692">
    <property type="entry name" value="DUF6057"/>
</dbReference>
<keyword evidence="1" id="KW-1133">Transmembrane helix</keyword>